<dbReference type="Proteomes" id="UP000265663">
    <property type="component" value="Unassembled WGS sequence"/>
</dbReference>
<evidence type="ECO:0000256" key="1">
    <source>
        <dbReference type="SAM" id="MobiDB-lite"/>
    </source>
</evidence>
<protein>
    <submittedName>
        <fullName evidence="2">Glutathione-dependent formaldehyde-activating GFA</fullName>
    </submittedName>
</protein>
<organism evidence="2 3">
    <name type="scientific">Pyrenophora seminiperda CCB06</name>
    <dbReference type="NCBI Taxonomy" id="1302712"/>
    <lineage>
        <taxon>Eukaryota</taxon>
        <taxon>Fungi</taxon>
        <taxon>Dikarya</taxon>
        <taxon>Ascomycota</taxon>
        <taxon>Pezizomycotina</taxon>
        <taxon>Dothideomycetes</taxon>
        <taxon>Pleosporomycetidae</taxon>
        <taxon>Pleosporales</taxon>
        <taxon>Pleosporineae</taxon>
        <taxon>Pleosporaceae</taxon>
        <taxon>Pyrenophora</taxon>
    </lineage>
</organism>
<evidence type="ECO:0000313" key="2">
    <source>
        <dbReference type="EMBL" id="RMZ71895.1"/>
    </source>
</evidence>
<keyword evidence="3" id="KW-1185">Reference proteome</keyword>
<feature type="compositionally biased region" description="Low complexity" evidence="1">
    <location>
        <begin position="48"/>
        <end position="58"/>
    </location>
</feature>
<reference evidence="2 3" key="1">
    <citation type="journal article" date="2014" name="PLoS ONE">
        <title>De novo Genome Assembly of the Fungal Plant Pathogen Pyrenophora semeniperda.</title>
        <authorList>
            <person name="Soliai M.M."/>
            <person name="Meyer S.E."/>
            <person name="Udall J.A."/>
            <person name="Elzinga D.E."/>
            <person name="Hermansen R.A."/>
            <person name="Bodily P.M."/>
            <person name="Hart A.A."/>
            <person name="Coleman C.E."/>
        </authorList>
    </citation>
    <scope>NUCLEOTIDE SEQUENCE [LARGE SCALE GENOMIC DNA]</scope>
    <source>
        <strain evidence="2 3">CCB06</strain>
        <tissue evidence="2">Mycelium</tissue>
    </source>
</reference>
<dbReference type="OrthoDB" id="428768at2759"/>
<evidence type="ECO:0000313" key="3">
    <source>
        <dbReference type="Proteomes" id="UP000265663"/>
    </source>
</evidence>
<feature type="region of interest" description="Disordered" evidence="1">
    <location>
        <begin position="17"/>
        <end position="77"/>
    </location>
</feature>
<dbReference type="InterPro" id="IPR011057">
    <property type="entry name" value="Mss4-like_sf"/>
</dbReference>
<dbReference type="Gene3D" id="3.90.1590.10">
    <property type="entry name" value="glutathione-dependent formaldehyde- activating enzyme (gfa)"/>
    <property type="match status" value="1"/>
</dbReference>
<dbReference type="EMBL" id="KE747828">
    <property type="protein sequence ID" value="RMZ71895.1"/>
    <property type="molecule type" value="Genomic_DNA"/>
</dbReference>
<gene>
    <name evidence="2" type="ORF">GMOD_00009247</name>
</gene>
<dbReference type="AlphaFoldDB" id="A0A3M7MBK0"/>
<accession>A0A3M7MBK0</accession>
<dbReference type="SUPFAM" id="SSF51316">
    <property type="entry name" value="Mss4-like"/>
    <property type="match status" value="1"/>
</dbReference>
<sequence length="373" mass="39999">MKFNLASTIKTVAQRLNPDLEIPNAPAPASPPKNATASRKTPSPPLPQSSFSASSSPAPKRPRASRSASWTKTRNRAASNVSSAFRKSSASIALPVFMGKMPEVDEKMGSEEVVEEDRAPAIVCRDFAVTEVARPQVTGSKKVEAEVKGLGVMEERIMEKVMEGEVMEIPMDSPQRPGTPVDLPMLTVEMADTMLPVLAKLPPITIWEPQETDSVAPVPPPPPPAIPTVEITTLEPHTFPLRVSSLPLPLSRMQQTNASVYASSGYSIQQAHLTHIRGRDNLTCYTHTHAHTHDGDAGAGAEMSSTTTTKHFCKTCGTLMYSVGSGLPGYCTLYLNSVDDALRLGREREMGMKMGIEKVRGGVGGVGGVGGMW</sequence>
<name>A0A3M7MBK0_9PLEO</name>
<proteinExistence type="predicted"/>